<dbReference type="Pfam" id="PF00092">
    <property type="entry name" value="VWA"/>
    <property type="match status" value="1"/>
</dbReference>
<feature type="domain" description="VWFA" evidence="1">
    <location>
        <begin position="1"/>
        <end position="84"/>
    </location>
</feature>
<dbReference type="InterPro" id="IPR036465">
    <property type="entry name" value="vWFA_dom_sf"/>
</dbReference>
<dbReference type="SUPFAM" id="SSF53300">
    <property type="entry name" value="vWA-like"/>
    <property type="match status" value="1"/>
</dbReference>
<evidence type="ECO:0000313" key="3">
    <source>
        <dbReference type="Proteomes" id="UP000828390"/>
    </source>
</evidence>
<dbReference type="AlphaFoldDB" id="A0A9D3Y680"/>
<organism evidence="2 3">
    <name type="scientific">Dreissena polymorpha</name>
    <name type="common">Zebra mussel</name>
    <name type="synonym">Mytilus polymorpha</name>
    <dbReference type="NCBI Taxonomy" id="45954"/>
    <lineage>
        <taxon>Eukaryota</taxon>
        <taxon>Metazoa</taxon>
        <taxon>Spiralia</taxon>
        <taxon>Lophotrochozoa</taxon>
        <taxon>Mollusca</taxon>
        <taxon>Bivalvia</taxon>
        <taxon>Autobranchia</taxon>
        <taxon>Heteroconchia</taxon>
        <taxon>Euheterodonta</taxon>
        <taxon>Imparidentia</taxon>
        <taxon>Neoheterodontei</taxon>
        <taxon>Myida</taxon>
        <taxon>Dreissenoidea</taxon>
        <taxon>Dreissenidae</taxon>
        <taxon>Dreissena</taxon>
    </lineage>
</organism>
<dbReference type="InterPro" id="IPR052229">
    <property type="entry name" value="Collagen-VI/PIF"/>
</dbReference>
<dbReference type="PROSITE" id="PS50234">
    <property type="entry name" value="VWFA"/>
    <property type="match status" value="1"/>
</dbReference>
<keyword evidence="3" id="KW-1185">Reference proteome</keyword>
<evidence type="ECO:0000313" key="2">
    <source>
        <dbReference type="EMBL" id="KAH3692714.1"/>
    </source>
</evidence>
<comment type="caution">
    <text evidence="2">The sequence shown here is derived from an EMBL/GenBank/DDBJ whole genome shotgun (WGS) entry which is preliminary data.</text>
</comment>
<dbReference type="PANTHER" id="PTHR22588">
    <property type="entry name" value="VWFA DOMAIN-CONTAINING PROTEIN"/>
    <property type="match status" value="1"/>
</dbReference>
<dbReference type="Gene3D" id="3.40.50.410">
    <property type="entry name" value="von Willebrand factor, type A domain"/>
    <property type="match status" value="1"/>
</dbReference>
<dbReference type="PANTHER" id="PTHR22588:SF3">
    <property type="entry name" value="VWFA DOMAIN-CONTAINING PROTEIN"/>
    <property type="match status" value="1"/>
</dbReference>
<sequence>MLTPQHGDRPYNKNVVIVLTDGASNDKQDTIREANKLHTVSDDVISVVIGTGIDLAELNAIATDRHHVFDVHNYNSLQSILSQLMQIICNA</sequence>
<protein>
    <recommendedName>
        <fullName evidence="1">VWFA domain-containing protein</fullName>
    </recommendedName>
</protein>
<reference evidence="2" key="2">
    <citation type="submission" date="2020-11" db="EMBL/GenBank/DDBJ databases">
        <authorList>
            <person name="McCartney M.A."/>
            <person name="Auch B."/>
            <person name="Kono T."/>
            <person name="Mallez S."/>
            <person name="Becker A."/>
            <person name="Gohl D.M."/>
            <person name="Silverstein K.A.T."/>
            <person name="Koren S."/>
            <person name="Bechman K.B."/>
            <person name="Herman A."/>
            <person name="Abrahante J.E."/>
            <person name="Garbe J."/>
        </authorList>
    </citation>
    <scope>NUCLEOTIDE SEQUENCE</scope>
    <source>
        <strain evidence="2">Duluth1</strain>
        <tissue evidence="2">Whole animal</tissue>
    </source>
</reference>
<dbReference type="EMBL" id="JAIWYP010000020">
    <property type="protein sequence ID" value="KAH3692714.1"/>
    <property type="molecule type" value="Genomic_DNA"/>
</dbReference>
<reference evidence="2" key="1">
    <citation type="journal article" date="2019" name="bioRxiv">
        <title>The Genome of the Zebra Mussel, Dreissena polymorpha: A Resource for Invasive Species Research.</title>
        <authorList>
            <person name="McCartney M.A."/>
            <person name="Auch B."/>
            <person name="Kono T."/>
            <person name="Mallez S."/>
            <person name="Zhang Y."/>
            <person name="Obille A."/>
            <person name="Becker A."/>
            <person name="Abrahante J.E."/>
            <person name="Garbe J."/>
            <person name="Badalamenti J.P."/>
            <person name="Herman A."/>
            <person name="Mangelson H."/>
            <person name="Liachko I."/>
            <person name="Sullivan S."/>
            <person name="Sone E.D."/>
            <person name="Koren S."/>
            <person name="Silverstein K.A.T."/>
            <person name="Beckman K.B."/>
            <person name="Gohl D.M."/>
        </authorList>
    </citation>
    <scope>NUCLEOTIDE SEQUENCE</scope>
    <source>
        <strain evidence="2">Duluth1</strain>
        <tissue evidence="2">Whole animal</tissue>
    </source>
</reference>
<name>A0A9D3Y680_DREPO</name>
<accession>A0A9D3Y680</accession>
<dbReference type="Proteomes" id="UP000828390">
    <property type="component" value="Unassembled WGS sequence"/>
</dbReference>
<dbReference type="InterPro" id="IPR002035">
    <property type="entry name" value="VWF_A"/>
</dbReference>
<gene>
    <name evidence="2" type="ORF">DPMN_193868</name>
</gene>
<evidence type="ECO:0000259" key="1">
    <source>
        <dbReference type="PROSITE" id="PS50234"/>
    </source>
</evidence>
<proteinExistence type="predicted"/>